<gene>
    <name evidence="5" type="ORF">CLUMA_CG003872</name>
</gene>
<organism evidence="5 6">
    <name type="scientific">Clunio marinus</name>
    <dbReference type="NCBI Taxonomy" id="568069"/>
    <lineage>
        <taxon>Eukaryota</taxon>
        <taxon>Metazoa</taxon>
        <taxon>Ecdysozoa</taxon>
        <taxon>Arthropoda</taxon>
        <taxon>Hexapoda</taxon>
        <taxon>Insecta</taxon>
        <taxon>Pterygota</taxon>
        <taxon>Neoptera</taxon>
        <taxon>Endopterygota</taxon>
        <taxon>Diptera</taxon>
        <taxon>Nematocera</taxon>
        <taxon>Chironomoidea</taxon>
        <taxon>Chironomidae</taxon>
        <taxon>Clunio</taxon>
    </lineage>
</organism>
<sequence>MASSKFYERNHKKFSTKIKAILFDLDNTLITTRKADVKACKKLAELLHEKHGMGEEEADYTTTNYLKAFRKCPDNPSMSLEQWRTDLWQKALPEQFRHLTYEVYEQWLKLRYHYLELPNELVQMLKQLRKNYLLAIITNGPSNAQWEKIHKLGLNMGKSSLFDCILVSADLAWEKPDPRIFLAACNYLGVTPNDCIMVGDKIETDIKGASEAGLMASVWLPLNYPDPVDVSQRTIYPDITISNIYELKSLLIVDDVTPTHATTQGPSTSGNSRSLKLKACRSTGVGNGASPSSSTLSSCTGTGCFSSSKGKVNASNTAPYPKRFLPPPDLDNNNSNASDGS</sequence>
<reference evidence="5 6" key="1">
    <citation type="submission" date="2015-04" db="EMBL/GenBank/DDBJ databases">
        <authorList>
            <person name="Syromyatnikov M.Y."/>
            <person name="Popov V.N."/>
        </authorList>
    </citation>
    <scope>NUCLEOTIDE SEQUENCE [LARGE SCALE GENOMIC DNA]</scope>
</reference>
<dbReference type="NCBIfam" id="TIGR01549">
    <property type="entry name" value="HAD-SF-IA-v1"/>
    <property type="match status" value="1"/>
</dbReference>
<dbReference type="InterPro" id="IPR036412">
    <property type="entry name" value="HAD-like_sf"/>
</dbReference>
<dbReference type="GO" id="GO:0046380">
    <property type="term" value="P:N-acetylneuraminate biosynthetic process"/>
    <property type="evidence" value="ECO:0007669"/>
    <property type="project" value="TreeGrafter"/>
</dbReference>
<dbReference type="EMBL" id="CVRI01000017">
    <property type="protein sequence ID" value="CRK90156.1"/>
    <property type="molecule type" value="Genomic_DNA"/>
</dbReference>
<dbReference type="Proteomes" id="UP000183832">
    <property type="component" value="Unassembled WGS sequence"/>
</dbReference>
<evidence type="ECO:0000256" key="4">
    <source>
        <dbReference type="SAM" id="MobiDB-lite"/>
    </source>
</evidence>
<dbReference type="InterPro" id="IPR051400">
    <property type="entry name" value="HAD-like_hydrolase"/>
</dbReference>
<evidence type="ECO:0000313" key="6">
    <source>
        <dbReference type="Proteomes" id="UP000183832"/>
    </source>
</evidence>
<feature type="region of interest" description="Disordered" evidence="4">
    <location>
        <begin position="286"/>
        <end position="341"/>
    </location>
</feature>
<evidence type="ECO:0000256" key="2">
    <source>
        <dbReference type="ARBA" id="ARBA00022801"/>
    </source>
</evidence>
<dbReference type="InterPro" id="IPR006439">
    <property type="entry name" value="HAD-SF_hydro_IA"/>
</dbReference>
<dbReference type="NCBIfam" id="TIGR02253">
    <property type="entry name" value="CTE7"/>
    <property type="match status" value="1"/>
</dbReference>
<protein>
    <submittedName>
        <fullName evidence="5">CLUMA_CG003872, isoform A</fullName>
    </submittedName>
</protein>
<dbReference type="InterPro" id="IPR023214">
    <property type="entry name" value="HAD_sf"/>
</dbReference>
<keyword evidence="2" id="KW-0378">Hydrolase</keyword>
<dbReference type="OrthoDB" id="1694274at2759"/>
<comment type="cofactor">
    <cofactor evidence="1">
        <name>Mg(2+)</name>
        <dbReference type="ChEBI" id="CHEBI:18420"/>
    </cofactor>
</comment>
<dbReference type="Gene3D" id="1.20.120.710">
    <property type="entry name" value="Haloacid dehalogenase hydrolase-like domain"/>
    <property type="match status" value="1"/>
</dbReference>
<dbReference type="PRINTS" id="PR00413">
    <property type="entry name" value="HADHALOGNASE"/>
</dbReference>
<dbReference type="Pfam" id="PF00702">
    <property type="entry name" value="Hydrolase"/>
    <property type="match status" value="1"/>
</dbReference>
<evidence type="ECO:0000256" key="3">
    <source>
        <dbReference type="ARBA" id="ARBA00022842"/>
    </source>
</evidence>
<keyword evidence="6" id="KW-1185">Reference proteome</keyword>
<dbReference type="GO" id="GO:0050124">
    <property type="term" value="F:N-acylneuraminate-9-phosphatase activity"/>
    <property type="evidence" value="ECO:0007669"/>
    <property type="project" value="TreeGrafter"/>
</dbReference>
<dbReference type="InterPro" id="IPR011950">
    <property type="entry name" value="HAD-SF_hydro_IA_CTE7"/>
</dbReference>
<dbReference type="SFLD" id="SFLDG01129">
    <property type="entry name" value="C1.5:_HAD__Beta-PGM__Phosphata"/>
    <property type="match status" value="1"/>
</dbReference>
<accession>A0A1J1HRZ1</accession>
<dbReference type="AlphaFoldDB" id="A0A1J1HRZ1"/>
<evidence type="ECO:0000256" key="1">
    <source>
        <dbReference type="ARBA" id="ARBA00001946"/>
    </source>
</evidence>
<feature type="compositionally biased region" description="Low complexity" evidence="4">
    <location>
        <begin position="288"/>
        <end position="310"/>
    </location>
</feature>
<dbReference type="SFLD" id="SFLDS00003">
    <property type="entry name" value="Haloacid_Dehalogenase"/>
    <property type="match status" value="1"/>
</dbReference>
<name>A0A1J1HRZ1_9DIPT</name>
<evidence type="ECO:0000313" key="5">
    <source>
        <dbReference type="EMBL" id="CRK90156.1"/>
    </source>
</evidence>
<proteinExistence type="predicted"/>
<dbReference type="PANTHER" id="PTHR46470">
    <property type="entry name" value="N-ACYLNEURAMINATE-9-PHOSPHATASE"/>
    <property type="match status" value="1"/>
</dbReference>
<dbReference type="STRING" id="568069.A0A1J1HRZ1"/>
<feature type="compositionally biased region" description="Low complexity" evidence="4">
    <location>
        <begin position="330"/>
        <end position="341"/>
    </location>
</feature>
<dbReference type="Gene3D" id="3.40.50.1000">
    <property type="entry name" value="HAD superfamily/HAD-like"/>
    <property type="match status" value="1"/>
</dbReference>
<dbReference type="SUPFAM" id="SSF56784">
    <property type="entry name" value="HAD-like"/>
    <property type="match status" value="1"/>
</dbReference>
<keyword evidence="3" id="KW-0460">Magnesium</keyword>
<dbReference type="PANTHER" id="PTHR46470:SF3">
    <property type="entry name" value="N-ACYLNEURAMINATE-9-PHOSPHATASE"/>
    <property type="match status" value="1"/>
</dbReference>